<name>A0A150S5B4_SORCE</name>
<dbReference type="InterPro" id="IPR013785">
    <property type="entry name" value="Aldolase_TIM"/>
</dbReference>
<dbReference type="EC" id="3.2.1.22" evidence="4"/>
<dbReference type="AlphaFoldDB" id="A0A150S5B4"/>
<comment type="catalytic activity">
    <reaction evidence="4">
        <text>Hydrolysis of terminal, non-reducing alpha-D-galactose residues in alpha-D-galactosides, including galactose oligosaccharides, galactomannans and galactolipids.</text>
        <dbReference type="EC" id="3.2.1.22"/>
    </reaction>
</comment>
<gene>
    <name evidence="5" type="ORF">BE18_17055</name>
</gene>
<dbReference type="GO" id="GO:0004557">
    <property type="term" value="F:alpha-galactosidase activity"/>
    <property type="evidence" value="ECO:0007669"/>
    <property type="project" value="UniProtKB-EC"/>
</dbReference>
<evidence type="ECO:0000313" key="5">
    <source>
        <dbReference type="EMBL" id="KYF81945.1"/>
    </source>
</evidence>
<dbReference type="PANTHER" id="PTHR11452:SF75">
    <property type="entry name" value="ALPHA-GALACTOSIDASE MEL1"/>
    <property type="match status" value="1"/>
</dbReference>
<organism evidence="5 6">
    <name type="scientific">Sorangium cellulosum</name>
    <name type="common">Polyangium cellulosum</name>
    <dbReference type="NCBI Taxonomy" id="56"/>
    <lineage>
        <taxon>Bacteria</taxon>
        <taxon>Pseudomonadati</taxon>
        <taxon>Myxococcota</taxon>
        <taxon>Polyangia</taxon>
        <taxon>Polyangiales</taxon>
        <taxon>Polyangiaceae</taxon>
        <taxon>Sorangium</taxon>
    </lineage>
</organism>
<dbReference type="InterPro" id="IPR017853">
    <property type="entry name" value="GH"/>
</dbReference>
<evidence type="ECO:0000256" key="2">
    <source>
        <dbReference type="ARBA" id="ARBA00022801"/>
    </source>
</evidence>
<sequence>MGFNNWNAFGCAVNEELIKETADFFVESGLKDLGYTYVNIDDCWALRERGADGKLVRDPEKFPNGIKGLADYVHSKGLKLGIYGDAGTKTCAGYPGSLGHEQIDAQTWAAWGVDYLKYDNCYNESDGSQEDYIRRYTAMRDALDQAGGNIVYSPPCTGSAPRRPRRRWRPR</sequence>
<comment type="caution">
    <text evidence="5">The sequence shown here is derived from an EMBL/GenBank/DDBJ whole genome shotgun (WGS) entry which is preliminary data.</text>
</comment>
<evidence type="ECO:0000313" key="6">
    <source>
        <dbReference type="Proteomes" id="UP000075515"/>
    </source>
</evidence>
<protein>
    <recommendedName>
        <fullName evidence="4">Alpha-galactosidase</fullName>
        <ecNumber evidence="4">3.2.1.22</ecNumber>
    </recommendedName>
    <alternativeName>
        <fullName evidence="4">Melibiase</fullName>
    </alternativeName>
</protein>
<dbReference type="InterPro" id="IPR002241">
    <property type="entry name" value="Glyco_hydro_27"/>
</dbReference>
<dbReference type="EMBL" id="JEMC01003351">
    <property type="protein sequence ID" value="KYF81945.1"/>
    <property type="molecule type" value="Genomic_DNA"/>
</dbReference>
<dbReference type="Pfam" id="PF16499">
    <property type="entry name" value="Melibiase_2"/>
    <property type="match status" value="1"/>
</dbReference>
<evidence type="ECO:0000256" key="1">
    <source>
        <dbReference type="ARBA" id="ARBA00009743"/>
    </source>
</evidence>
<comment type="similarity">
    <text evidence="1 4">Belongs to the glycosyl hydrolase 27 family.</text>
</comment>
<dbReference type="PRINTS" id="PR00740">
    <property type="entry name" value="GLHYDRLASE27"/>
</dbReference>
<dbReference type="GO" id="GO:0005975">
    <property type="term" value="P:carbohydrate metabolic process"/>
    <property type="evidence" value="ECO:0007669"/>
    <property type="project" value="InterPro"/>
</dbReference>
<dbReference type="CDD" id="cd14792">
    <property type="entry name" value="GH27"/>
    <property type="match status" value="1"/>
</dbReference>
<keyword evidence="4" id="KW-1015">Disulfide bond</keyword>
<keyword evidence="3 4" id="KW-0326">Glycosidase</keyword>
<dbReference type="Proteomes" id="UP000075515">
    <property type="component" value="Unassembled WGS sequence"/>
</dbReference>
<reference evidence="5 6" key="1">
    <citation type="submission" date="2014-02" db="EMBL/GenBank/DDBJ databases">
        <title>The small core and large imbalanced accessory genome model reveals a collaborative survival strategy of Sorangium cellulosum strains in nature.</title>
        <authorList>
            <person name="Han K."/>
            <person name="Peng R."/>
            <person name="Blom J."/>
            <person name="Li Y.-Z."/>
        </authorList>
    </citation>
    <scope>NUCLEOTIDE SEQUENCE [LARGE SCALE GENOMIC DNA]</scope>
    <source>
        <strain evidence="5 6">So0149</strain>
    </source>
</reference>
<evidence type="ECO:0000256" key="4">
    <source>
        <dbReference type="RuleBase" id="RU361168"/>
    </source>
</evidence>
<keyword evidence="2 4" id="KW-0378">Hydrolase</keyword>
<evidence type="ECO:0000256" key="3">
    <source>
        <dbReference type="ARBA" id="ARBA00023295"/>
    </source>
</evidence>
<dbReference type="SUPFAM" id="SSF51445">
    <property type="entry name" value="(Trans)glycosidases"/>
    <property type="match status" value="1"/>
</dbReference>
<dbReference type="Gene3D" id="3.20.20.70">
    <property type="entry name" value="Aldolase class I"/>
    <property type="match status" value="1"/>
</dbReference>
<dbReference type="PANTHER" id="PTHR11452">
    <property type="entry name" value="ALPHA-GALACTOSIDASE/ALPHA-N-ACETYLGALACTOSAMINIDASE"/>
    <property type="match status" value="1"/>
</dbReference>
<accession>A0A150S5B4</accession>
<proteinExistence type="inferred from homology"/>